<feature type="region of interest" description="Disordered" evidence="1">
    <location>
        <begin position="103"/>
        <end position="131"/>
    </location>
</feature>
<feature type="non-terminal residue" evidence="2">
    <location>
        <position position="988"/>
    </location>
</feature>
<organism evidence="2 3">
    <name type="scientific">Perkinsus olseni</name>
    <name type="common">Perkinsus atlanticus</name>
    <dbReference type="NCBI Taxonomy" id="32597"/>
    <lineage>
        <taxon>Eukaryota</taxon>
        <taxon>Sar</taxon>
        <taxon>Alveolata</taxon>
        <taxon>Perkinsozoa</taxon>
        <taxon>Perkinsea</taxon>
        <taxon>Perkinsida</taxon>
        <taxon>Perkinsidae</taxon>
        <taxon>Perkinsus</taxon>
    </lineage>
</organism>
<proteinExistence type="predicted"/>
<dbReference type="SUPFAM" id="SSF56672">
    <property type="entry name" value="DNA/RNA polymerases"/>
    <property type="match status" value="1"/>
</dbReference>
<dbReference type="AlphaFoldDB" id="A0A7J6QCV6"/>
<dbReference type="PANTHER" id="PTHR33050">
    <property type="entry name" value="REVERSE TRANSCRIPTASE DOMAIN-CONTAINING PROTEIN"/>
    <property type="match status" value="1"/>
</dbReference>
<evidence type="ECO:0000313" key="2">
    <source>
        <dbReference type="EMBL" id="KAF4706047.1"/>
    </source>
</evidence>
<evidence type="ECO:0000313" key="3">
    <source>
        <dbReference type="Proteomes" id="UP000574390"/>
    </source>
</evidence>
<accession>A0A7J6QCV6</accession>
<sequence length="988" mass="109930">APLPKLSLMSNPSMTMSERVAKGARQIGEAIKAVQVDEDLWDRVETELAGEGSEIKTYGDVAFIHPRDIVRCLEALENPLEKSRISMLYELCRAECGLPPALSNVGGGPAGTKNSSAAVDRGRDDSADEPAPKKVRMATYADVLDDSSCELMGASEYNELVERFSLVYGTVEPAEMPSREQCSAIRAQIREGSAPYADLSIFQPQQRRRLRRAKQEPWVLNEFGVPTQISTNKIPSWSEWKAAFRTFRLCLAMLGVATQAELDRYQAMVENLALTYRENWAEVYAADDMMRAVHLPRYMPIGQGATSGEIPLSELTNDAVSETELQTDIQLNVNDLEAEVCDDRLYLGGLRSAYQSSRLLPHGRIVLNELRSKFLKILDVDVVNAALGRLGSNGSSLFSAEVLKSARSCILEVCGGDAEEADWTMEKSPLRGKLIKRVAAAAEDWDKEVVRWLTGAGAPLGINLPIVTCDIFPPNREPVEGHRERETENSVRLAVPGEDFRNYPSAEENPVATKRLFEAERNSGFCRFFHSHAALKQELRGEPFVISKVALAEKDGVDASGNKRFRLIVDGSESGVNELTRTDELQQLPRLSDVIDDWKSMAECQEVTSNNSLFLVIDFQSAFKLVKTAPEELPWCVCFFDGVYILYDSIQFGFKASPLVWGRVSGLLSRMGQLVLSPDGREGRIHTYVDDPVISVCVENITRRRQFACLPLLLWEALGCPYSCQKGQCGTRVKWIGRELEVDNSLIRVYVPKDKLMVIEELLNGCSTSQRVAVKLLRKLCGKLTWAAQAAKQLTPFVSPLWGLLAAAEAANKTLVGIKSAAWAISWLSLVIRHFIAGDLDGDARYLIREFPLKRWQGRRPLVSVVVDACWRGIGGVLLEGPNPVSWFADIISSDDLLHLDIGESHELYRYQNAFELLAILVGTRIWAGRWSEDLPVLMRSDSIVAINAATRMKSRSPVINRVAMELAYDAVKQSRLLDMEFKHIPGV</sequence>
<dbReference type="InterPro" id="IPR052055">
    <property type="entry name" value="Hepadnavirus_pol/RT"/>
</dbReference>
<name>A0A7J6QCV6_PEROL</name>
<dbReference type="PANTHER" id="PTHR33050:SF7">
    <property type="entry name" value="RIBONUCLEASE H"/>
    <property type="match status" value="1"/>
</dbReference>
<comment type="caution">
    <text evidence="2">The sequence shown here is derived from an EMBL/GenBank/DDBJ whole genome shotgun (WGS) entry which is preliminary data.</text>
</comment>
<dbReference type="EMBL" id="JABANM010030554">
    <property type="protein sequence ID" value="KAF4706047.1"/>
    <property type="molecule type" value="Genomic_DNA"/>
</dbReference>
<protein>
    <submittedName>
        <fullName evidence="2">Uncharacterized protein</fullName>
    </submittedName>
</protein>
<evidence type="ECO:0000256" key="1">
    <source>
        <dbReference type="SAM" id="MobiDB-lite"/>
    </source>
</evidence>
<gene>
    <name evidence="2" type="ORF">FOZ62_010740</name>
</gene>
<dbReference type="InterPro" id="IPR043502">
    <property type="entry name" value="DNA/RNA_pol_sf"/>
</dbReference>
<reference evidence="2 3" key="1">
    <citation type="submission" date="2020-04" db="EMBL/GenBank/DDBJ databases">
        <title>Perkinsus olseni comparative genomics.</title>
        <authorList>
            <person name="Bogema D.R."/>
        </authorList>
    </citation>
    <scope>NUCLEOTIDE SEQUENCE [LARGE SCALE GENOMIC DNA]</scope>
    <source>
        <strain evidence="2">ATCC PRA-205</strain>
    </source>
</reference>
<dbReference type="Proteomes" id="UP000574390">
    <property type="component" value="Unassembled WGS sequence"/>
</dbReference>